<name>A0A0R1U3Y3_9LACO</name>
<gene>
    <name evidence="15" type="ORF">FC50_GL001346</name>
</gene>
<feature type="compositionally biased region" description="Basic and acidic residues" evidence="13">
    <location>
        <begin position="301"/>
        <end position="328"/>
    </location>
</feature>
<proteinExistence type="inferred from homology"/>
<dbReference type="AlphaFoldDB" id="A0A0R1U3Y3"/>
<dbReference type="RefSeq" id="WP_054649152.1">
    <property type="nucleotide sequence ID" value="NZ_AZFJ01000049.1"/>
</dbReference>
<reference evidence="15 16" key="1">
    <citation type="journal article" date="2015" name="Genome Announc.">
        <title>Expanding the biotechnology potential of lactobacilli through comparative genomics of 213 strains and associated genera.</title>
        <authorList>
            <person name="Sun Z."/>
            <person name="Harris H.M."/>
            <person name="McCann A."/>
            <person name="Guo C."/>
            <person name="Argimon S."/>
            <person name="Zhang W."/>
            <person name="Yang X."/>
            <person name="Jeffery I.B."/>
            <person name="Cooney J.C."/>
            <person name="Kagawa T.F."/>
            <person name="Liu W."/>
            <person name="Song Y."/>
            <person name="Salvetti E."/>
            <person name="Wrobel A."/>
            <person name="Rasinkangas P."/>
            <person name="Parkhill J."/>
            <person name="Rea M.C."/>
            <person name="O'Sullivan O."/>
            <person name="Ritari J."/>
            <person name="Douillard F.P."/>
            <person name="Paul Ross R."/>
            <person name="Yang R."/>
            <person name="Briner A.E."/>
            <person name="Felis G.E."/>
            <person name="de Vos W.M."/>
            <person name="Barrangou R."/>
            <person name="Klaenhammer T.R."/>
            <person name="Caufield P.W."/>
            <person name="Cui Y."/>
            <person name="Zhang H."/>
            <person name="O'Toole P.W."/>
        </authorList>
    </citation>
    <scope>NUCLEOTIDE SEQUENCE [LARGE SCALE GENOMIC DNA]</scope>
    <source>
        <strain evidence="15 16">DSM 15945</strain>
    </source>
</reference>
<evidence type="ECO:0000256" key="10">
    <source>
        <dbReference type="ARBA" id="ARBA00023136"/>
    </source>
</evidence>
<accession>A0A0R1U3Y3</accession>
<evidence type="ECO:0000256" key="2">
    <source>
        <dbReference type="ARBA" id="ARBA00006920"/>
    </source>
</evidence>
<keyword evidence="6" id="KW-0631">Potassium channel</keyword>
<comment type="subcellular location">
    <subcellularLocation>
        <location evidence="1">Membrane</location>
        <topology evidence="1">Multi-pass membrane protein</topology>
    </subcellularLocation>
</comment>
<dbReference type="Pfam" id="PF06736">
    <property type="entry name" value="TMEM175"/>
    <property type="match status" value="1"/>
</dbReference>
<dbReference type="OrthoDB" id="7626281at2"/>
<feature type="compositionally biased region" description="Low complexity" evidence="13">
    <location>
        <begin position="247"/>
        <end position="266"/>
    </location>
</feature>
<keyword evidence="11" id="KW-0407">Ion channel</keyword>
<dbReference type="PANTHER" id="PTHR31462">
    <property type="entry name" value="ENDOSOMAL/LYSOSOMAL POTASSIUM CHANNEL TMEM175"/>
    <property type="match status" value="1"/>
</dbReference>
<feature type="transmembrane region" description="Helical" evidence="14">
    <location>
        <begin position="12"/>
        <end position="31"/>
    </location>
</feature>
<evidence type="ECO:0000256" key="8">
    <source>
        <dbReference type="ARBA" id="ARBA00022989"/>
    </source>
</evidence>
<evidence type="ECO:0000313" key="15">
    <source>
        <dbReference type="EMBL" id="KRL85944.1"/>
    </source>
</evidence>
<evidence type="ECO:0000256" key="12">
    <source>
        <dbReference type="ARBA" id="ARBA00034430"/>
    </source>
</evidence>
<evidence type="ECO:0000256" key="3">
    <source>
        <dbReference type="ARBA" id="ARBA00022448"/>
    </source>
</evidence>
<comment type="similarity">
    <text evidence="2">Belongs to the TMEM175 family.</text>
</comment>
<comment type="caution">
    <text evidence="15">The sequence shown here is derived from an EMBL/GenBank/DDBJ whole genome shotgun (WGS) entry which is preliminary data.</text>
</comment>
<feature type="region of interest" description="Disordered" evidence="13">
    <location>
        <begin position="301"/>
        <end position="335"/>
    </location>
</feature>
<keyword evidence="7" id="KW-0630">Potassium</keyword>
<organism evidence="15 16">
    <name type="scientific">Lacticaseibacillus pantheris DSM 15945 = JCM 12539 = NBRC 106106</name>
    <dbReference type="NCBI Taxonomy" id="1423783"/>
    <lineage>
        <taxon>Bacteria</taxon>
        <taxon>Bacillati</taxon>
        <taxon>Bacillota</taxon>
        <taxon>Bacilli</taxon>
        <taxon>Lactobacillales</taxon>
        <taxon>Lactobacillaceae</taxon>
        <taxon>Lacticaseibacillus</taxon>
    </lineage>
</organism>
<keyword evidence="5 14" id="KW-0812">Transmembrane</keyword>
<feature type="transmembrane region" description="Helical" evidence="14">
    <location>
        <begin position="72"/>
        <end position="94"/>
    </location>
</feature>
<evidence type="ECO:0000256" key="4">
    <source>
        <dbReference type="ARBA" id="ARBA00022538"/>
    </source>
</evidence>
<feature type="region of interest" description="Disordered" evidence="13">
    <location>
        <begin position="227"/>
        <end position="269"/>
    </location>
</feature>
<dbReference type="GO" id="GO:0015252">
    <property type="term" value="F:proton channel activity"/>
    <property type="evidence" value="ECO:0007669"/>
    <property type="project" value="InterPro"/>
</dbReference>
<dbReference type="EMBL" id="AZFJ01000049">
    <property type="protein sequence ID" value="KRL85944.1"/>
    <property type="molecule type" value="Genomic_DNA"/>
</dbReference>
<evidence type="ECO:0000256" key="13">
    <source>
        <dbReference type="SAM" id="MobiDB-lite"/>
    </source>
</evidence>
<evidence type="ECO:0000256" key="9">
    <source>
        <dbReference type="ARBA" id="ARBA00023065"/>
    </source>
</evidence>
<feature type="transmembrane region" description="Helical" evidence="14">
    <location>
        <begin position="106"/>
        <end position="124"/>
    </location>
</feature>
<keyword evidence="3" id="KW-0813">Transport</keyword>
<keyword evidence="16" id="KW-1185">Reference proteome</keyword>
<dbReference type="GO" id="GO:0016020">
    <property type="term" value="C:membrane"/>
    <property type="evidence" value="ECO:0007669"/>
    <property type="project" value="UniProtKB-SubCell"/>
</dbReference>
<keyword evidence="8 14" id="KW-1133">Transmembrane helix</keyword>
<evidence type="ECO:0000256" key="6">
    <source>
        <dbReference type="ARBA" id="ARBA00022826"/>
    </source>
</evidence>
<sequence length="335" mass="38721">MEKLKNRLDAFSDAIIAIIITIMVLDIPPVLHDSLTNYMQLGKSVGVYFISFIFIANMWYQHGTAFSEISTMTYRIIILDMLFLMPLSLMPLLTNMMASNTTRITVLLYGVLQLVVNILFRYLAKAIIHLQYTEAKEMRNVYQKIYGNSNLIMDGLSFAALIMAFIQPELSLFVFLAYPVVMFLLNSSARQEMYDVAALPEEQQRDFTKLSGTDLRDFRKAQREFWRNARQSADTDDTTETGNRKVAQATTANPDDATPVTPPTADEGAVPQNVSSWLDQNVDPSVQRQFYQRFADMTPEQKAKIEQRMAQRMQRWFDQRRQPHEHPQRPRKNQH</sequence>
<protein>
    <recommendedName>
        <fullName evidence="17">Integral membrane protein</fullName>
    </recommendedName>
</protein>
<dbReference type="PATRIC" id="fig|1423783.4.peg.1388"/>
<dbReference type="Proteomes" id="UP000051922">
    <property type="component" value="Unassembled WGS sequence"/>
</dbReference>
<feature type="transmembrane region" description="Helical" evidence="14">
    <location>
        <begin position="43"/>
        <end position="60"/>
    </location>
</feature>
<evidence type="ECO:0000256" key="14">
    <source>
        <dbReference type="SAM" id="Phobius"/>
    </source>
</evidence>
<keyword evidence="9" id="KW-0406">Ion transport</keyword>
<evidence type="ECO:0000256" key="1">
    <source>
        <dbReference type="ARBA" id="ARBA00004141"/>
    </source>
</evidence>
<comment type="catalytic activity">
    <reaction evidence="12">
        <text>K(+)(in) = K(+)(out)</text>
        <dbReference type="Rhea" id="RHEA:29463"/>
        <dbReference type="ChEBI" id="CHEBI:29103"/>
    </reaction>
</comment>
<evidence type="ECO:0000256" key="7">
    <source>
        <dbReference type="ARBA" id="ARBA00022958"/>
    </source>
</evidence>
<feature type="transmembrane region" description="Helical" evidence="14">
    <location>
        <begin position="172"/>
        <end position="189"/>
    </location>
</feature>
<keyword evidence="10 14" id="KW-0472">Membrane</keyword>
<dbReference type="GO" id="GO:0005267">
    <property type="term" value="F:potassium channel activity"/>
    <property type="evidence" value="ECO:0007669"/>
    <property type="project" value="UniProtKB-KW"/>
</dbReference>
<keyword evidence="4" id="KW-0633">Potassium transport</keyword>
<evidence type="ECO:0000256" key="5">
    <source>
        <dbReference type="ARBA" id="ARBA00022692"/>
    </source>
</evidence>
<evidence type="ECO:0000256" key="11">
    <source>
        <dbReference type="ARBA" id="ARBA00023303"/>
    </source>
</evidence>
<dbReference type="InterPro" id="IPR010617">
    <property type="entry name" value="TMEM175-like"/>
</dbReference>
<evidence type="ECO:0000313" key="16">
    <source>
        <dbReference type="Proteomes" id="UP000051922"/>
    </source>
</evidence>
<evidence type="ECO:0008006" key="17">
    <source>
        <dbReference type="Google" id="ProtNLM"/>
    </source>
</evidence>
<dbReference type="PANTHER" id="PTHR31462:SF5">
    <property type="entry name" value="ENDOSOMAL_LYSOSOMAL PROTON CHANNEL TMEM175"/>
    <property type="match status" value="1"/>
</dbReference>